<dbReference type="PANTHER" id="PTHR36791">
    <property type="entry name" value="OS03G0363400 PROTEIN"/>
    <property type="match status" value="1"/>
</dbReference>
<reference evidence="3" key="3">
    <citation type="submission" date="2015-06" db="UniProtKB">
        <authorList>
            <consortium name="EnsemblProtists"/>
        </authorList>
    </citation>
    <scope>IDENTIFICATION</scope>
</reference>
<dbReference type="EnsemblProtists" id="EKX36747">
    <property type="protein sequence ID" value="EKX36747"/>
    <property type="gene ID" value="GUITHDRAFT_117045"/>
</dbReference>
<keyword evidence="4" id="KW-1185">Reference proteome</keyword>
<proteinExistence type="predicted"/>
<dbReference type="EMBL" id="JH993068">
    <property type="protein sequence ID" value="EKX36747.1"/>
    <property type="molecule type" value="Genomic_DNA"/>
</dbReference>
<dbReference type="AlphaFoldDB" id="L1IKU3"/>
<name>L1IKU3_GUITC</name>
<evidence type="ECO:0000313" key="3">
    <source>
        <dbReference type="EnsemblProtists" id="EKX36747"/>
    </source>
</evidence>
<dbReference type="Proteomes" id="UP000011087">
    <property type="component" value="Unassembled WGS sequence"/>
</dbReference>
<evidence type="ECO:0000313" key="4">
    <source>
        <dbReference type="Proteomes" id="UP000011087"/>
    </source>
</evidence>
<dbReference type="eggNOG" id="ENOG502RZ66">
    <property type="taxonomic scope" value="Eukaryota"/>
</dbReference>
<protein>
    <submittedName>
        <fullName evidence="2 3">Uncharacterized protein</fullName>
    </submittedName>
</protein>
<evidence type="ECO:0000313" key="2">
    <source>
        <dbReference type="EMBL" id="EKX36747.1"/>
    </source>
</evidence>
<dbReference type="Pfam" id="PF03692">
    <property type="entry name" value="CxxCxxCC"/>
    <property type="match status" value="1"/>
</dbReference>
<feature type="signal peptide" evidence="1">
    <location>
        <begin position="1"/>
        <end position="30"/>
    </location>
</feature>
<evidence type="ECO:0000256" key="1">
    <source>
        <dbReference type="SAM" id="SignalP"/>
    </source>
</evidence>
<dbReference type="OrthoDB" id="1876721at2759"/>
<dbReference type="PaxDb" id="55529-EKX36747"/>
<dbReference type="RefSeq" id="XP_005823727.1">
    <property type="nucleotide sequence ID" value="XM_005823670.1"/>
</dbReference>
<gene>
    <name evidence="2" type="ORF">GUITHDRAFT_117045</name>
</gene>
<dbReference type="PANTHER" id="PTHR36791:SF2">
    <property type="entry name" value="OS03G0363400 PROTEIN"/>
    <property type="match status" value="1"/>
</dbReference>
<dbReference type="HOGENOM" id="CLU_1113096_0_0_1"/>
<dbReference type="STRING" id="905079.L1IKU3"/>
<organism evidence="2">
    <name type="scientific">Guillardia theta (strain CCMP2712)</name>
    <name type="common">Cryptophyte</name>
    <dbReference type="NCBI Taxonomy" id="905079"/>
    <lineage>
        <taxon>Eukaryota</taxon>
        <taxon>Cryptophyceae</taxon>
        <taxon>Pyrenomonadales</taxon>
        <taxon>Geminigeraceae</taxon>
        <taxon>Guillardia</taxon>
    </lineage>
</organism>
<dbReference type="GeneID" id="17293489"/>
<sequence>MFSSSATMYLSFNVLAVLSLVACLLQNSLGFQTLTARGFLRGSNQVRCRRQAYCRKVNIFKLRCSNAEGLRTLFSPPWSCLEKCGACCYLLPEERDLDCLSPEDRKIYIDMAGEDGWCKNFDKDKHLCRIYDERPGFCRMENIQMMYSIEEEELGDFAADACRDHIDELYGEDSITRIKFDMLQEKVRESSGWSTPPRSEEGDVDLEELLRTREELHKVIESGVPDDERTGMKEILRVLNEAIDAKRKET</sequence>
<dbReference type="InterPro" id="IPR005358">
    <property type="entry name" value="Puta_zinc/iron-chelating_dom"/>
</dbReference>
<feature type="chain" id="PRO_5008770141" evidence="1">
    <location>
        <begin position="31"/>
        <end position="250"/>
    </location>
</feature>
<accession>L1IKU3</accession>
<reference evidence="2 4" key="1">
    <citation type="journal article" date="2012" name="Nature">
        <title>Algal genomes reveal evolutionary mosaicism and the fate of nucleomorphs.</title>
        <authorList>
            <consortium name="DOE Joint Genome Institute"/>
            <person name="Curtis B.A."/>
            <person name="Tanifuji G."/>
            <person name="Burki F."/>
            <person name="Gruber A."/>
            <person name="Irimia M."/>
            <person name="Maruyama S."/>
            <person name="Arias M.C."/>
            <person name="Ball S.G."/>
            <person name="Gile G.H."/>
            <person name="Hirakawa Y."/>
            <person name="Hopkins J.F."/>
            <person name="Kuo A."/>
            <person name="Rensing S.A."/>
            <person name="Schmutz J."/>
            <person name="Symeonidi A."/>
            <person name="Elias M."/>
            <person name="Eveleigh R.J."/>
            <person name="Herman E.K."/>
            <person name="Klute M.J."/>
            <person name="Nakayama T."/>
            <person name="Obornik M."/>
            <person name="Reyes-Prieto A."/>
            <person name="Armbrust E.V."/>
            <person name="Aves S.J."/>
            <person name="Beiko R.G."/>
            <person name="Coutinho P."/>
            <person name="Dacks J.B."/>
            <person name="Durnford D.G."/>
            <person name="Fast N.M."/>
            <person name="Green B.R."/>
            <person name="Grisdale C.J."/>
            <person name="Hempel F."/>
            <person name="Henrissat B."/>
            <person name="Hoppner M.P."/>
            <person name="Ishida K."/>
            <person name="Kim E."/>
            <person name="Koreny L."/>
            <person name="Kroth P.G."/>
            <person name="Liu Y."/>
            <person name="Malik S.B."/>
            <person name="Maier U.G."/>
            <person name="McRose D."/>
            <person name="Mock T."/>
            <person name="Neilson J.A."/>
            <person name="Onodera N.T."/>
            <person name="Poole A.M."/>
            <person name="Pritham E.J."/>
            <person name="Richards T.A."/>
            <person name="Rocap G."/>
            <person name="Roy S.W."/>
            <person name="Sarai C."/>
            <person name="Schaack S."/>
            <person name="Shirato S."/>
            <person name="Slamovits C.H."/>
            <person name="Spencer D.F."/>
            <person name="Suzuki S."/>
            <person name="Worden A.Z."/>
            <person name="Zauner S."/>
            <person name="Barry K."/>
            <person name="Bell C."/>
            <person name="Bharti A.K."/>
            <person name="Crow J.A."/>
            <person name="Grimwood J."/>
            <person name="Kramer R."/>
            <person name="Lindquist E."/>
            <person name="Lucas S."/>
            <person name="Salamov A."/>
            <person name="McFadden G.I."/>
            <person name="Lane C.E."/>
            <person name="Keeling P.J."/>
            <person name="Gray M.W."/>
            <person name="Grigoriev I.V."/>
            <person name="Archibald J.M."/>
        </authorList>
    </citation>
    <scope>NUCLEOTIDE SEQUENCE</scope>
    <source>
        <strain evidence="2 4">CCMP2712</strain>
    </source>
</reference>
<reference evidence="4" key="2">
    <citation type="submission" date="2012-11" db="EMBL/GenBank/DDBJ databases">
        <authorList>
            <person name="Kuo A."/>
            <person name="Curtis B.A."/>
            <person name="Tanifuji G."/>
            <person name="Burki F."/>
            <person name="Gruber A."/>
            <person name="Irimia M."/>
            <person name="Maruyama S."/>
            <person name="Arias M.C."/>
            <person name="Ball S.G."/>
            <person name="Gile G.H."/>
            <person name="Hirakawa Y."/>
            <person name="Hopkins J.F."/>
            <person name="Rensing S.A."/>
            <person name="Schmutz J."/>
            <person name="Symeonidi A."/>
            <person name="Elias M."/>
            <person name="Eveleigh R.J."/>
            <person name="Herman E.K."/>
            <person name="Klute M.J."/>
            <person name="Nakayama T."/>
            <person name="Obornik M."/>
            <person name="Reyes-Prieto A."/>
            <person name="Armbrust E.V."/>
            <person name="Aves S.J."/>
            <person name="Beiko R.G."/>
            <person name="Coutinho P."/>
            <person name="Dacks J.B."/>
            <person name="Durnford D.G."/>
            <person name="Fast N.M."/>
            <person name="Green B.R."/>
            <person name="Grisdale C."/>
            <person name="Hempe F."/>
            <person name="Henrissat B."/>
            <person name="Hoppner M.P."/>
            <person name="Ishida K.-I."/>
            <person name="Kim E."/>
            <person name="Koreny L."/>
            <person name="Kroth P.G."/>
            <person name="Liu Y."/>
            <person name="Malik S.-B."/>
            <person name="Maier U.G."/>
            <person name="McRose D."/>
            <person name="Mock T."/>
            <person name="Neilson J.A."/>
            <person name="Onodera N.T."/>
            <person name="Poole A.M."/>
            <person name="Pritham E.J."/>
            <person name="Richards T.A."/>
            <person name="Rocap G."/>
            <person name="Roy S.W."/>
            <person name="Sarai C."/>
            <person name="Schaack S."/>
            <person name="Shirato S."/>
            <person name="Slamovits C.H."/>
            <person name="Spencer D.F."/>
            <person name="Suzuki S."/>
            <person name="Worden A.Z."/>
            <person name="Zauner S."/>
            <person name="Barry K."/>
            <person name="Bell C."/>
            <person name="Bharti A.K."/>
            <person name="Crow J.A."/>
            <person name="Grimwood J."/>
            <person name="Kramer R."/>
            <person name="Lindquist E."/>
            <person name="Lucas S."/>
            <person name="Salamov A."/>
            <person name="McFadden G.I."/>
            <person name="Lane C.E."/>
            <person name="Keeling P.J."/>
            <person name="Gray M.W."/>
            <person name="Grigoriev I.V."/>
            <person name="Archibald J.M."/>
        </authorList>
    </citation>
    <scope>NUCLEOTIDE SEQUENCE</scope>
    <source>
        <strain evidence="4">CCMP2712</strain>
    </source>
</reference>
<dbReference type="KEGG" id="gtt:GUITHDRAFT_117045"/>
<keyword evidence="1" id="KW-0732">Signal</keyword>